<dbReference type="GO" id="GO:1990904">
    <property type="term" value="C:ribonucleoprotein complex"/>
    <property type="evidence" value="ECO:0007669"/>
    <property type="project" value="UniProtKB-KW"/>
</dbReference>
<reference evidence="4" key="1">
    <citation type="submission" date="2022-08" db="EMBL/GenBank/DDBJ databases">
        <authorList>
            <person name="Gutierrez-Valencia J."/>
        </authorList>
    </citation>
    <scope>NUCLEOTIDE SEQUENCE</scope>
</reference>
<evidence type="ECO:0008006" key="6">
    <source>
        <dbReference type="Google" id="ProtNLM"/>
    </source>
</evidence>
<dbReference type="SUPFAM" id="SSF54189">
    <property type="entry name" value="Ribosomal proteins S24e, L23 and L15e"/>
    <property type="match status" value="1"/>
</dbReference>
<organism evidence="4 5">
    <name type="scientific">Linum tenue</name>
    <dbReference type="NCBI Taxonomy" id="586396"/>
    <lineage>
        <taxon>Eukaryota</taxon>
        <taxon>Viridiplantae</taxon>
        <taxon>Streptophyta</taxon>
        <taxon>Embryophyta</taxon>
        <taxon>Tracheophyta</taxon>
        <taxon>Spermatophyta</taxon>
        <taxon>Magnoliopsida</taxon>
        <taxon>eudicotyledons</taxon>
        <taxon>Gunneridae</taxon>
        <taxon>Pentapetalae</taxon>
        <taxon>rosids</taxon>
        <taxon>fabids</taxon>
        <taxon>Malpighiales</taxon>
        <taxon>Linaceae</taxon>
        <taxon>Linum</taxon>
    </lineage>
</organism>
<accession>A0AAV0K1R7</accession>
<dbReference type="GO" id="GO:0003729">
    <property type="term" value="F:mRNA binding"/>
    <property type="evidence" value="ECO:0007669"/>
    <property type="project" value="UniProtKB-ARBA"/>
</dbReference>
<dbReference type="Proteomes" id="UP001154282">
    <property type="component" value="Unassembled WGS sequence"/>
</dbReference>
<dbReference type="GO" id="GO:0003735">
    <property type="term" value="F:structural constituent of ribosome"/>
    <property type="evidence" value="ECO:0007669"/>
    <property type="project" value="InterPro"/>
</dbReference>
<comment type="similarity">
    <text evidence="1">Belongs to the universal ribosomal protein uL23 family.</text>
</comment>
<keyword evidence="2" id="KW-0689">Ribosomal protein</keyword>
<keyword evidence="5" id="KW-1185">Reference proteome</keyword>
<comment type="caution">
    <text evidence="4">The sequence shown here is derived from an EMBL/GenBank/DDBJ whole genome shotgun (WGS) entry which is preliminary data.</text>
</comment>
<name>A0AAV0K1R7_9ROSI</name>
<gene>
    <name evidence="4" type="ORF">LITE_LOCUS16735</name>
</gene>
<dbReference type="GO" id="GO:0005840">
    <property type="term" value="C:ribosome"/>
    <property type="evidence" value="ECO:0007669"/>
    <property type="project" value="UniProtKB-KW"/>
</dbReference>
<proteinExistence type="inferred from homology"/>
<evidence type="ECO:0000313" key="4">
    <source>
        <dbReference type="EMBL" id="CAI0415728.1"/>
    </source>
</evidence>
<dbReference type="InterPro" id="IPR012677">
    <property type="entry name" value="Nucleotide-bd_a/b_plait_sf"/>
</dbReference>
<evidence type="ECO:0000256" key="1">
    <source>
        <dbReference type="ARBA" id="ARBA00006700"/>
    </source>
</evidence>
<sequence>MGKNQYTSNVESESTRTEIKHWVVLFFGVKVIAMNGHRLSVKGRRVRSIMEHTMHSRRMIITLQPL</sequence>
<dbReference type="AlphaFoldDB" id="A0AAV0K1R7"/>
<dbReference type="Pfam" id="PF00276">
    <property type="entry name" value="Ribosomal_L23"/>
    <property type="match status" value="1"/>
</dbReference>
<dbReference type="GO" id="GO:0006412">
    <property type="term" value="P:translation"/>
    <property type="evidence" value="ECO:0007669"/>
    <property type="project" value="InterPro"/>
</dbReference>
<dbReference type="InterPro" id="IPR013025">
    <property type="entry name" value="Ribosomal_uL23-like"/>
</dbReference>
<dbReference type="EMBL" id="CAMGYJ010000005">
    <property type="protein sequence ID" value="CAI0415728.1"/>
    <property type="molecule type" value="Genomic_DNA"/>
</dbReference>
<dbReference type="InterPro" id="IPR012678">
    <property type="entry name" value="Ribosomal_uL23/eL15/eS24_sf"/>
</dbReference>
<keyword evidence="3" id="KW-0687">Ribonucleoprotein</keyword>
<evidence type="ECO:0000256" key="3">
    <source>
        <dbReference type="ARBA" id="ARBA00023274"/>
    </source>
</evidence>
<dbReference type="Gene3D" id="3.30.70.330">
    <property type="match status" value="1"/>
</dbReference>
<evidence type="ECO:0000313" key="5">
    <source>
        <dbReference type="Proteomes" id="UP001154282"/>
    </source>
</evidence>
<protein>
    <recommendedName>
        <fullName evidence="6">Ribosomal protein L23</fullName>
    </recommendedName>
</protein>
<evidence type="ECO:0000256" key="2">
    <source>
        <dbReference type="ARBA" id="ARBA00022980"/>
    </source>
</evidence>